<organism evidence="5">
    <name type="scientific">candidate division TA06 bacterium ADurb.Bin417</name>
    <dbReference type="NCBI Taxonomy" id="1852828"/>
    <lineage>
        <taxon>Bacteria</taxon>
        <taxon>Bacteria division TA06</taxon>
    </lineage>
</organism>
<comment type="caution">
    <text evidence="5">The sequence shown here is derived from an EMBL/GenBank/DDBJ whole genome shotgun (WGS) entry which is preliminary data.</text>
</comment>
<dbReference type="Pfam" id="PF00437">
    <property type="entry name" value="T2SSE"/>
    <property type="match status" value="1"/>
</dbReference>
<evidence type="ECO:0000313" key="5">
    <source>
        <dbReference type="EMBL" id="OPZ93725.1"/>
    </source>
</evidence>
<dbReference type="Proteomes" id="UP000485484">
    <property type="component" value="Unassembled WGS sequence"/>
</dbReference>
<name>A0A1V5MKS8_UNCT6</name>
<reference evidence="5" key="1">
    <citation type="submission" date="2017-02" db="EMBL/GenBank/DDBJ databases">
        <title>Delving into the versatile metabolic prowess of the omnipresent phylum Bacteroidetes.</title>
        <authorList>
            <person name="Nobu M.K."/>
            <person name="Mei R."/>
            <person name="Narihiro T."/>
            <person name="Kuroda K."/>
            <person name="Liu W.-T."/>
        </authorList>
    </citation>
    <scope>NUCLEOTIDE SEQUENCE</scope>
    <source>
        <strain evidence="5">ADurb.Bin417</strain>
    </source>
</reference>
<protein>
    <submittedName>
        <fullName evidence="5">Type II secretion system protein E</fullName>
    </submittedName>
</protein>
<sequence length="417" mass="46096">MARDDEFIERVRERAAQREVRQVQESATAEDQTAASLLIKIIGDAVHAKATDIHLEVEETGPKLRYRVNGLLYDFPAPAREIYARLLARIKVLSDLDVTERRLPQSGYCSFNAGDRRVDLRISTFPSVFGESAAIRVLDRNNIVLGFDRLGFQPEVLAQYLKILEFPYGMILVTGPTGGGKTTTLYTSLNKIRSGRKKIITLEDPVEYHIPGVTQGQINIKAGFTFAEGLRSILRQDPNVVMIGEIRDGETANTAMQISLTGQLVFATLHTNTAPGAVTRLLEMGLEPYLVSSSLLGVINQTLVPSVCQQCKAEYRPEAEVLAEAADDLKRFPGLKFFRGQGCPRCNQTGVQGRLGLFELMVINRRLRELILSKPSVEAVTSAALEAGMLTLREDGLRKAAAGLAKLEDVVRITRRE</sequence>
<dbReference type="Gene3D" id="3.30.450.90">
    <property type="match status" value="1"/>
</dbReference>
<keyword evidence="3" id="KW-0067">ATP-binding</keyword>
<dbReference type="PANTHER" id="PTHR30258">
    <property type="entry name" value="TYPE II SECRETION SYSTEM PROTEIN GSPE-RELATED"/>
    <property type="match status" value="1"/>
</dbReference>
<gene>
    <name evidence="5" type="primary">epsE_1</name>
    <name evidence="5" type="ORF">BWY73_00149</name>
</gene>
<keyword evidence="2" id="KW-0547">Nucleotide-binding</keyword>
<dbReference type="InterPro" id="IPR027417">
    <property type="entry name" value="P-loop_NTPase"/>
</dbReference>
<dbReference type="InterPro" id="IPR001482">
    <property type="entry name" value="T2SS/T4SS_dom"/>
</dbReference>
<comment type="similarity">
    <text evidence="1">Belongs to the GSP E family.</text>
</comment>
<feature type="domain" description="Bacterial type II secretion system protein E" evidence="4">
    <location>
        <begin position="30"/>
        <end position="412"/>
    </location>
</feature>
<dbReference type="EMBL" id="MWAK01000010">
    <property type="protein sequence ID" value="OPZ93725.1"/>
    <property type="molecule type" value="Genomic_DNA"/>
</dbReference>
<evidence type="ECO:0000259" key="4">
    <source>
        <dbReference type="Pfam" id="PF00437"/>
    </source>
</evidence>
<evidence type="ECO:0000256" key="1">
    <source>
        <dbReference type="ARBA" id="ARBA00006611"/>
    </source>
</evidence>
<dbReference type="PANTHER" id="PTHR30258:SF3">
    <property type="entry name" value="SLL1921 PROTEIN"/>
    <property type="match status" value="1"/>
</dbReference>
<accession>A0A1V5MKS8</accession>
<dbReference type="GO" id="GO:0016887">
    <property type="term" value="F:ATP hydrolysis activity"/>
    <property type="evidence" value="ECO:0007669"/>
    <property type="project" value="TreeGrafter"/>
</dbReference>
<dbReference type="GO" id="GO:0005886">
    <property type="term" value="C:plasma membrane"/>
    <property type="evidence" value="ECO:0007669"/>
    <property type="project" value="TreeGrafter"/>
</dbReference>
<proteinExistence type="inferred from homology"/>
<dbReference type="Gene3D" id="3.40.50.300">
    <property type="entry name" value="P-loop containing nucleotide triphosphate hydrolases"/>
    <property type="match status" value="1"/>
</dbReference>
<dbReference type="GO" id="GO:0005524">
    <property type="term" value="F:ATP binding"/>
    <property type="evidence" value="ECO:0007669"/>
    <property type="project" value="UniProtKB-KW"/>
</dbReference>
<evidence type="ECO:0000256" key="2">
    <source>
        <dbReference type="ARBA" id="ARBA00022741"/>
    </source>
</evidence>
<dbReference type="SUPFAM" id="SSF52540">
    <property type="entry name" value="P-loop containing nucleoside triphosphate hydrolases"/>
    <property type="match status" value="1"/>
</dbReference>
<evidence type="ECO:0000256" key="3">
    <source>
        <dbReference type="ARBA" id="ARBA00022840"/>
    </source>
</evidence>
<dbReference type="AlphaFoldDB" id="A0A1V5MKS8"/>
<dbReference type="CDD" id="cd01129">
    <property type="entry name" value="PulE-GspE-like"/>
    <property type="match status" value="1"/>
</dbReference>